<dbReference type="EMBL" id="GG658170">
    <property type="protein sequence ID" value="EEO30494.1"/>
    <property type="molecule type" value="Genomic_DNA"/>
</dbReference>
<dbReference type="Pfam" id="PF01564">
    <property type="entry name" value="Spermine_synth"/>
    <property type="match status" value="1"/>
</dbReference>
<dbReference type="PANTHER" id="PTHR43317">
    <property type="entry name" value="THERMOSPERMINE SYNTHASE ACAULIS5"/>
    <property type="match status" value="1"/>
</dbReference>
<dbReference type="GO" id="GO:0006596">
    <property type="term" value="P:polyamine biosynthetic process"/>
    <property type="evidence" value="ECO:0007669"/>
    <property type="project" value="UniProtKB-KW"/>
</dbReference>
<accession>C3XBB8</accession>
<name>C3XBB8_OXAFO</name>
<evidence type="ECO:0000313" key="3">
    <source>
        <dbReference type="Proteomes" id="UP000005089"/>
    </source>
</evidence>
<reference evidence="2 3" key="1">
    <citation type="submission" date="2009-02" db="EMBL/GenBank/DDBJ databases">
        <title>The Genome Sequence of Oxalobacter formigenes OXCC13.</title>
        <authorList>
            <consortium name="The Broad Institute Genome Sequencing Platform"/>
            <person name="Ward D."/>
            <person name="Young S.K."/>
            <person name="Kodira C.D."/>
            <person name="Zeng Q."/>
            <person name="Koehrsen M."/>
            <person name="Alvarado L."/>
            <person name="Berlin A."/>
            <person name="Borenstein D."/>
            <person name="Chen Z."/>
            <person name="Engels R."/>
            <person name="Freedman E."/>
            <person name="Gellesch M."/>
            <person name="Goldberg J."/>
            <person name="Griggs A."/>
            <person name="Gujja S."/>
            <person name="Heiman D."/>
            <person name="Hepburn T."/>
            <person name="Howarth C."/>
            <person name="Jen D."/>
            <person name="Larson L."/>
            <person name="Lewis B."/>
            <person name="Mehta T."/>
            <person name="Park D."/>
            <person name="Pearson M."/>
            <person name="Roberts A."/>
            <person name="Saif S."/>
            <person name="Shea T."/>
            <person name="Shenoy N."/>
            <person name="Sisk P."/>
            <person name="Stolte C."/>
            <person name="Sykes S."/>
            <person name="Walk T."/>
            <person name="White J."/>
            <person name="Yandava C."/>
            <person name="Allison M.J."/>
            <person name="Lander E."/>
            <person name="Nusbaum C."/>
            <person name="Galagan J."/>
            <person name="Birren B."/>
        </authorList>
    </citation>
    <scope>NUCLEOTIDE SEQUENCE [LARGE SCALE GENOMIC DNA]</scope>
    <source>
        <strain evidence="2 3">OXCC13</strain>
    </source>
</reference>
<dbReference type="Proteomes" id="UP000005089">
    <property type="component" value="Unassembled WGS sequence"/>
</dbReference>
<organism evidence="2 3">
    <name type="scientific">Oxalobacter formigenes OXCC13</name>
    <dbReference type="NCBI Taxonomy" id="556269"/>
    <lineage>
        <taxon>Bacteria</taxon>
        <taxon>Pseudomonadati</taxon>
        <taxon>Pseudomonadota</taxon>
        <taxon>Betaproteobacteria</taxon>
        <taxon>Burkholderiales</taxon>
        <taxon>Oxalobacteraceae</taxon>
        <taxon>Oxalobacter</taxon>
    </lineage>
</organism>
<keyword evidence="3" id="KW-1185">Reference proteome</keyword>
<evidence type="ECO:0000256" key="1">
    <source>
        <dbReference type="ARBA" id="ARBA00023115"/>
    </source>
</evidence>
<sequence>MKRDNQTVSNVVRIIGQIMLLKRKSIEKEESLRPPVDGIKKTRTRKIRYAPVTLSEQGGVRYLHFGTEWIQGAMRLRKPNWLELEYSRKMMAWLLFNLNPRSIAQLGLGAGSLTKFCYHEFPDSIVTAVELNPDVIAVAHSMFAVPEPDERLGILEMDAMNFVQDEHNFNHFDVLHVDLYDATAKGPVLDTPEFYAACKQCLVFNGMMTVNLFGDHPSYEKNIDAMKKTFAEVICLSPSKEGNVVALAFRKKPELKIDDLNARAVQISEKYGLDAKKWLKDLKNSLM</sequence>
<dbReference type="HOGENOM" id="CLU_060070_0_1_4"/>
<dbReference type="eggNOG" id="COG0421">
    <property type="taxonomic scope" value="Bacteria"/>
</dbReference>
<keyword evidence="1" id="KW-0620">Polyamine biosynthesis</keyword>
<dbReference type="AlphaFoldDB" id="C3XBB8"/>
<proteinExistence type="predicted"/>
<dbReference type="SUPFAM" id="SSF53335">
    <property type="entry name" value="S-adenosyl-L-methionine-dependent methyltransferases"/>
    <property type="match status" value="1"/>
</dbReference>
<dbReference type="PANTHER" id="PTHR43317:SF1">
    <property type="entry name" value="THERMOSPERMINE SYNTHASE ACAULIS5"/>
    <property type="match status" value="1"/>
</dbReference>
<evidence type="ECO:0000313" key="2">
    <source>
        <dbReference type="EMBL" id="EEO30494.1"/>
    </source>
</evidence>
<dbReference type="Gene3D" id="3.40.50.150">
    <property type="entry name" value="Vaccinia Virus protein VP39"/>
    <property type="match status" value="1"/>
</dbReference>
<gene>
    <name evidence="2" type="ORF">OFBG_01522</name>
</gene>
<dbReference type="STRING" id="847.BRW83_0576"/>
<dbReference type="InterPro" id="IPR029063">
    <property type="entry name" value="SAM-dependent_MTases_sf"/>
</dbReference>
<protein>
    <submittedName>
        <fullName evidence="2">Spermidine synthase family protein</fullName>
    </submittedName>
</protein>